<evidence type="ECO:0000256" key="1">
    <source>
        <dbReference type="ARBA" id="ARBA00023125"/>
    </source>
</evidence>
<comment type="caution">
    <text evidence="4">The sequence shown here is derived from an EMBL/GenBank/DDBJ whole genome shotgun (WGS) entry which is preliminary data.</text>
</comment>
<reference evidence="4" key="2">
    <citation type="submission" date="2023-03" db="EMBL/GenBank/DDBJ databases">
        <authorList>
            <person name="Zhang Z."/>
        </authorList>
    </citation>
    <scope>NUCLEOTIDE SEQUENCE</scope>
    <source>
        <strain evidence="4">DSA</strain>
    </source>
</reference>
<proteinExistence type="predicted"/>
<evidence type="ECO:0000256" key="2">
    <source>
        <dbReference type="PROSITE-ProRule" id="PRU00335"/>
    </source>
</evidence>
<feature type="domain" description="HTH tetR-type" evidence="3">
    <location>
        <begin position="14"/>
        <end position="74"/>
    </location>
</feature>
<dbReference type="SUPFAM" id="SSF46689">
    <property type="entry name" value="Homeodomain-like"/>
    <property type="match status" value="1"/>
</dbReference>
<dbReference type="SUPFAM" id="SSF48498">
    <property type="entry name" value="Tetracyclin repressor-like, C-terminal domain"/>
    <property type="match status" value="1"/>
</dbReference>
<dbReference type="PROSITE" id="PS50977">
    <property type="entry name" value="HTH_TETR_2"/>
    <property type="match status" value="1"/>
</dbReference>
<dbReference type="InterPro" id="IPR050624">
    <property type="entry name" value="HTH-type_Tx_Regulator"/>
</dbReference>
<name>A0AAW7ZFZ1_9FIRM</name>
<dbReference type="AlphaFoldDB" id="A0AAW7ZFZ1"/>
<dbReference type="Proteomes" id="UP001172911">
    <property type="component" value="Unassembled WGS sequence"/>
</dbReference>
<dbReference type="Gene3D" id="1.10.357.10">
    <property type="entry name" value="Tetracycline Repressor, domain 2"/>
    <property type="match status" value="1"/>
</dbReference>
<gene>
    <name evidence="4" type="ORF">P6N53_13765</name>
</gene>
<organism evidence="4 5">
    <name type="scientific">Desulforamulus aquiferis</name>
    <dbReference type="NCBI Taxonomy" id="1397668"/>
    <lineage>
        <taxon>Bacteria</taxon>
        <taxon>Bacillati</taxon>
        <taxon>Bacillota</taxon>
        <taxon>Clostridia</taxon>
        <taxon>Eubacteriales</taxon>
        <taxon>Peptococcaceae</taxon>
        <taxon>Desulforamulus</taxon>
    </lineage>
</organism>
<sequence>MIKENMNKRKLQATKTKRKIFEAASQLVEEHGIENVSVDSIVEAAGVSKGAFYVHYESKDALIAALVNAYTNIADMDYKSFLISLSDRQSSLDILLLFAERISDFIEFNIGLENMRVLYKAHITKTIDTTSAMDYNRELYKIFVEILEKGVRGGELREDIPVESLAKHLVLAIRGIVFEWCIRYPDFDFKEQIRDHFKILLYGLKR</sequence>
<evidence type="ECO:0000313" key="4">
    <source>
        <dbReference type="EMBL" id="MDO7788292.1"/>
    </source>
</evidence>
<keyword evidence="5" id="KW-1185">Reference proteome</keyword>
<protein>
    <submittedName>
        <fullName evidence="4">TetR/AcrR family transcriptional regulator</fullName>
    </submittedName>
</protein>
<feature type="DNA-binding region" description="H-T-H motif" evidence="2">
    <location>
        <begin position="37"/>
        <end position="56"/>
    </location>
</feature>
<dbReference type="InterPro" id="IPR009057">
    <property type="entry name" value="Homeodomain-like_sf"/>
</dbReference>
<evidence type="ECO:0000313" key="5">
    <source>
        <dbReference type="Proteomes" id="UP001172911"/>
    </source>
</evidence>
<dbReference type="PRINTS" id="PR00455">
    <property type="entry name" value="HTHTETR"/>
</dbReference>
<dbReference type="RefSeq" id="WP_304544103.1">
    <property type="nucleotide sequence ID" value="NZ_JARPTC010000021.1"/>
</dbReference>
<dbReference type="InterPro" id="IPR036271">
    <property type="entry name" value="Tet_transcr_reg_TetR-rel_C_sf"/>
</dbReference>
<dbReference type="PANTHER" id="PTHR43479:SF11">
    <property type="entry name" value="ACREF_ENVCD OPERON REPRESSOR-RELATED"/>
    <property type="match status" value="1"/>
</dbReference>
<accession>A0AAW7ZFZ1</accession>
<reference evidence="4" key="1">
    <citation type="journal article" date="2023" name="J. Hazard. Mater.">
        <title>Anaerobic biodegradation of pyrene and benzo[a]pyrene by a new sulfate-reducing Desulforamulus aquiferis strain DSA.</title>
        <authorList>
            <person name="Zhang Z."/>
            <person name="Sun J."/>
            <person name="Gong X."/>
            <person name="Wang C."/>
            <person name="Wang H."/>
        </authorList>
    </citation>
    <scope>NUCLEOTIDE SEQUENCE</scope>
    <source>
        <strain evidence="4">DSA</strain>
    </source>
</reference>
<dbReference type="PANTHER" id="PTHR43479">
    <property type="entry name" value="ACREF/ENVCD OPERON REPRESSOR-RELATED"/>
    <property type="match status" value="1"/>
</dbReference>
<dbReference type="InterPro" id="IPR001647">
    <property type="entry name" value="HTH_TetR"/>
</dbReference>
<dbReference type="Pfam" id="PF00440">
    <property type="entry name" value="TetR_N"/>
    <property type="match status" value="1"/>
</dbReference>
<keyword evidence="1 2" id="KW-0238">DNA-binding</keyword>
<dbReference type="EMBL" id="JARPTC010000021">
    <property type="protein sequence ID" value="MDO7788292.1"/>
    <property type="molecule type" value="Genomic_DNA"/>
</dbReference>
<evidence type="ECO:0000259" key="3">
    <source>
        <dbReference type="PROSITE" id="PS50977"/>
    </source>
</evidence>
<dbReference type="GO" id="GO:0003677">
    <property type="term" value="F:DNA binding"/>
    <property type="evidence" value="ECO:0007669"/>
    <property type="project" value="UniProtKB-UniRule"/>
</dbReference>